<proteinExistence type="predicted"/>
<dbReference type="Proteomes" id="UP000887565">
    <property type="component" value="Unplaced"/>
</dbReference>
<protein>
    <submittedName>
        <fullName evidence="2">Uncharacterized protein</fullName>
    </submittedName>
</protein>
<dbReference type="AlphaFoldDB" id="A0A915JTW8"/>
<dbReference type="WBParaSite" id="nRc.2.0.1.t29711-RA">
    <property type="protein sequence ID" value="nRc.2.0.1.t29711-RA"/>
    <property type="gene ID" value="nRc.2.0.1.g29711"/>
</dbReference>
<evidence type="ECO:0000313" key="1">
    <source>
        <dbReference type="Proteomes" id="UP000887565"/>
    </source>
</evidence>
<keyword evidence="1" id="KW-1185">Reference proteome</keyword>
<reference evidence="2" key="1">
    <citation type="submission" date="2022-11" db="UniProtKB">
        <authorList>
            <consortium name="WormBaseParasite"/>
        </authorList>
    </citation>
    <scope>IDENTIFICATION</scope>
</reference>
<evidence type="ECO:0000313" key="2">
    <source>
        <dbReference type="WBParaSite" id="nRc.2.0.1.t29711-RA"/>
    </source>
</evidence>
<accession>A0A915JTW8</accession>
<organism evidence="1 2">
    <name type="scientific">Romanomermis culicivorax</name>
    <name type="common">Nematode worm</name>
    <dbReference type="NCBI Taxonomy" id="13658"/>
    <lineage>
        <taxon>Eukaryota</taxon>
        <taxon>Metazoa</taxon>
        <taxon>Ecdysozoa</taxon>
        <taxon>Nematoda</taxon>
        <taxon>Enoplea</taxon>
        <taxon>Dorylaimia</taxon>
        <taxon>Mermithida</taxon>
        <taxon>Mermithoidea</taxon>
        <taxon>Mermithidae</taxon>
        <taxon>Romanomermis</taxon>
    </lineage>
</organism>
<name>A0A915JTW8_ROMCU</name>
<sequence>MFILAYFTNRLQYPTEIYTRNQMYRILDEGHRRTAFIMKSETRKSGEYGKNVPQFAFVYVWSQIGDE</sequence>